<evidence type="ECO:0000256" key="3">
    <source>
        <dbReference type="ARBA" id="ARBA00023123"/>
    </source>
</evidence>
<dbReference type="InterPro" id="IPR001609">
    <property type="entry name" value="Myosin_head_motor_dom-like"/>
</dbReference>
<protein>
    <recommendedName>
        <fullName evidence="8">Myosin motor domain-containing protein</fullName>
    </recommendedName>
</protein>
<comment type="caution">
    <text evidence="6">Lacks conserved residue(s) required for the propagation of feature annotation.</text>
</comment>
<evidence type="ECO:0000313" key="9">
    <source>
        <dbReference type="EMBL" id="CAK64464.1"/>
    </source>
</evidence>
<dbReference type="PROSITE" id="PS51456">
    <property type="entry name" value="MYOSIN_MOTOR"/>
    <property type="match status" value="1"/>
</dbReference>
<keyword evidence="10" id="KW-1185">Reference proteome</keyword>
<dbReference type="STRING" id="5888.A0C0Z7"/>
<dbReference type="Gene3D" id="1.20.120.720">
    <property type="entry name" value="Myosin VI head, motor domain, U50 subdomain"/>
    <property type="match status" value="1"/>
</dbReference>
<evidence type="ECO:0000256" key="4">
    <source>
        <dbReference type="ARBA" id="ARBA00023175"/>
    </source>
</evidence>
<feature type="domain" description="Myosin motor" evidence="8">
    <location>
        <begin position="46"/>
        <end position="454"/>
    </location>
</feature>
<dbReference type="OrthoDB" id="312459at2759"/>
<dbReference type="Proteomes" id="UP000000600">
    <property type="component" value="Unassembled WGS sequence"/>
</dbReference>
<dbReference type="PANTHER" id="PTHR13140:SF706">
    <property type="entry name" value="DILUTE CLASS UNCONVENTIONAL MYOSIN, ISOFORM C"/>
    <property type="match status" value="1"/>
</dbReference>
<dbReference type="eggNOG" id="KOG4229">
    <property type="taxonomic scope" value="Eukaryota"/>
</dbReference>
<evidence type="ECO:0000256" key="5">
    <source>
        <dbReference type="ARBA" id="ARBA00023203"/>
    </source>
</evidence>
<dbReference type="InterPro" id="IPR036961">
    <property type="entry name" value="Kinesin_motor_dom_sf"/>
</dbReference>
<dbReference type="EMBL" id="CT868031">
    <property type="protein sequence ID" value="CAK64464.1"/>
    <property type="molecule type" value="Genomic_DNA"/>
</dbReference>
<keyword evidence="4 6" id="KW-0505">Motor protein</keyword>
<dbReference type="InterPro" id="IPR027417">
    <property type="entry name" value="P-loop_NTPase"/>
</dbReference>
<feature type="coiled-coil region" evidence="7">
    <location>
        <begin position="763"/>
        <end position="811"/>
    </location>
</feature>
<keyword evidence="1 6" id="KW-0547">Nucleotide-binding</keyword>
<dbReference type="GO" id="GO:0005524">
    <property type="term" value="F:ATP binding"/>
    <property type="evidence" value="ECO:0007669"/>
    <property type="project" value="UniProtKB-UniRule"/>
</dbReference>
<comment type="similarity">
    <text evidence="6">Belongs to the TRAFAC class myosin-kinesin ATPase superfamily. Myosin family.</text>
</comment>
<dbReference type="PRINTS" id="PR00193">
    <property type="entry name" value="MYOSINHEAVY"/>
</dbReference>
<dbReference type="SMART" id="SM00242">
    <property type="entry name" value="MYSc"/>
    <property type="match status" value="1"/>
</dbReference>
<reference evidence="9 10" key="1">
    <citation type="journal article" date="2006" name="Nature">
        <title>Global trends of whole-genome duplications revealed by the ciliate Paramecium tetraurelia.</title>
        <authorList>
            <consortium name="Genoscope"/>
            <person name="Aury J.-M."/>
            <person name="Jaillon O."/>
            <person name="Duret L."/>
            <person name="Noel B."/>
            <person name="Jubin C."/>
            <person name="Porcel B.M."/>
            <person name="Segurens B."/>
            <person name="Daubin V."/>
            <person name="Anthouard V."/>
            <person name="Aiach N."/>
            <person name="Arnaiz O."/>
            <person name="Billaut A."/>
            <person name="Beisson J."/>
            <person name="Blanc I."/>
            <person name="Bouhouche K."/>
            <person name="Camara F."/>
            <person name="Duharcourt S."/>
            <person name="Guigo R."/>
            <person name="Gogendeau D."/>
            <person name="Katinka M."/>
            <person name="Keller A.-M."/>
            <person name="Kissmehl R."/>
            <person name="Klotz C."/>
            <person name="Koll F."/>
            <person name="Le Moue A."/>
            <person name="Lepere C."/>
            <person name="Malinsky S."/>
            <person name="Nowacki M."/>
            <person name="Nowak J.K."/>
            <person name="Plattner H."/>
            <person name="Poulain J."/>
            <person name="Ruiz F."/>
            <person name="Serrano V."/>
            <person name="Zagulski M."/>
            <person name="Dessen P."/>
            <person name="Betermier M."/>
            <person name="Weissenbach J."/>
            <person name="Scarpelli C."/>
            <person name="Schachter V."/>
            <person name="Sperling L."/>
            <person name="Meyer E."/>
            <person name="Cohen J."/>
            <person name="Wincker P."/>
        </authorList>
    </citation>
    <scope>NUCLEOTIDE SEQUENCE [LARGE SCALE GENOMIC DNA]</scope>
    <source>
        <strain evidence="9 10">Stock d4-2</strain>
    </source>
</reference>
<evidence type="ECO:0000313" key="10">
    <source>
        <dbReference type="Proteomes" id="UP000000600"/>
    </source>
</evidence>
<evidence type="ECO:0000256" key="6">
    <source>
        <dbReference type="PROSITE-ProRule" id="PRU00782"/>
    </source>
</evidence>
<dbReference type="Gene3D" id="1.20.58.530">
    <property type="match status" value="1"/>
</dbReference>
<dbReference type="GeneID" id="5017646"/>
<evidence type="ECO:0000256" key="2">
    <source>
        <dbReference type="ARBA" id="ARBA00022840"/>
    </source>
</evidence>
<keyword evidence="7" id="KW-0175">Coiled coil</keyword>
<proteinExistence type="inferred from homology"/>
<dbReference type="OMA" id="YQLYIAY"/>
<evidence type="ECO:0000256" key="7">
    <source>
        <dbReference type="SAM" id="Coils"/>
    </source>
</evidence>
<dbReference type="GO" id="GO:0007015">
    <property type="term" value="P:actin filament organization"/>
    <property type="evidence" value="ECO:0000318"/>
    <property type="project" value="GO_Central"/>
</dbReference>
<dbReference type="Gene3D" id="1.10.10.820">
    <property type="match status" value="1"/>
</dbReference>
<keyword evidence="3 6" id="KW-0518">Myosin</keyword>
<feature type="binding site" evidence="6">
    <location>
        <begin position="147"/>
        <end position="154"/>
    </location>
    <ligand>
        <name>ATP</name>
        <dbReference type="ChEBI" id="CHEBI:30616"/>
    </ligand>
</feature>
<dbReference type="Pfam" id="PF00063">
    <property type="entry name" value="Myosin_head"/>
    <property type="match status" value="1"/>
</dbReference>
<dbReference type="KEGG" id="ptm:GSPATT00033940001"/>
<dbReference type="GO" id="GO:0016459">
    <property type="term" value="C:myosin complex"/>
    <property type="evidence" value="ECO:0007669"/>
    <property type="project" value="UniProtKB-KW"/>
</dbReference>
<organism evidence="9 10">
    <name type="scientific">Paramecium tetraurelia</name>
    <dbReference type="NCBI Taxonomy" id="5888"/>
    <lineage>
        <taxon>Eukaryota</taxon>
        <taxon>Sar</taxon>
        <taxon>Alveolata</taxon>
        <taxon>Ciliophora</taxon>
        <taxon>Intramacronucleata</taxon>
        <taxon>Oligohymenophorea</taxon>
        <taxon>Peniculida</taxon>
        <taxon>Parameciidae</taxon>
        <taxon>Paramecium</taxon>
    </lineage>
</organism>
<dbReference type="PANTHER" id="PTHR13140">
    <property type="entry name" value="MYOSIN"/>
    <property type="match status" value="1"/>
</dbReference>
<dbReference type="SUPFAM" id="SSF52540">
    <property type="entry name" value="P-loop containing nucleoside triphosphate hydrolases"/>
    <property type="match status" value="1"/>
</dbReference>
<evidence type="ECO:0000259" key="8">
    <source>
        <dbReference type="PROSITE" id="PS51456"/>
    </source>
</evidence>
<keyword evidence="5 6" id="KW-0009">Actin-binding</keyword>
<dbReference type="Gene3D" id="3.40.850.10">
    <property type="entry name" value="Kinesin motor domain"/>
    <property type="match status" value="1"/>
</dbReference>
<gene>
    <name evidence="9" type="ORF">GSPATT00033940001</name>
</gene>
<dbReference type="InParanoid" id="A0C0Z7"/>
<dbReference type="GO" id="GO:0051015">
    <property type="term" value="F:actin filament binding"/>
    <property type="evidence" value="ECO:0000318"/>
    <property type="project" value="GO_Central"/>
</dbReference>
<dbReference type="GO" id="GO:0016020">
    <property type="term" value="C:membrane"/>
    <property type="evidence" value="ECO:0000318"/>
    <property type="project" value="GO_Central"/>
</dbReference>
<dbReference type="AlphaFoldDB" id="A0C0Z7"/>
<dbReference type="GO" id="GO:0015629">
    <property type="term" value="C:actin cytoskeleton"/>
    <property type="evidence" value="ECO:0000318"/>
    <property type="project" value="GO_Central"/>
</dbReference>
<dbReference type="GO" id="GO:0005737">
    <property type="term" value="C:cytoplasm"/>
    <property type="evidence" value="ECO:0000318"/>
    <property type="project" value="GO_Central"/>
</dbReference>
<keyword evidence="2 6" id="KW-0067">ATP-binding</keyword>
<name>A0C0Z7_PARTE</name>
<dbReference type="RefSeq" id="XP_001431862.1">
    <property type="nucleotide sequence ID" value="XM_001431825.1"/>
</dbReference>
<dbReference type="GO" id="GO:0000146">
    <property type="term" value="F:microfilament motor activity"/>
    <property type="evidence" value="ECO:0000318"/>
    <property type="project" value="GO_Central"/>
</dbReference>
<sequence>MQSEDNEAQLISSSQYYTNNSNQQINNSNQLETPLVEENICQWNQNMPYNIADIPNPSLDNILKVLKYSYSKKWSYIGLGHNNIILLNLFQDISQTNNKNNHDFISTHQNIDNQNPLPHILKLAEKAIQACLSQNNIQKTSSIIIQGISGSGKTQACYNILKYITIKSNSELLKYNTPSIEKSILSTRVILDAFGNAKTINNPDSSRYGFNLQIHFDNQKKIRGAKVITILFQGSRVIQKRKMERNFHIFYQLYIAYKRIQDLKSFAQQNKDYFPDIVKIVEEIEKLQLNSDFAILESHRDSDSDQQIEKDFENFKKLLLAFRDLNFSLQHILDIIQCVAGLIHLYEYNFTQAQELLKIQVLETTINQKIQDSIQSKKLQLESIVSNIIVDFYFNLFQWIQNKINQNLSSGFDQNQQYTLNIFDSFGLDIVENELGMQENKLEQLMQNYVYEKLLNTFYNQIQYNAYNLFQSENLNQQHDTIKKNDEIISLFENVIFYCLRNFDRKQGKSIKDMIKEQAQNAGVENVFIAEPKMGENLTQSQWSCYQKQSVIGIKHTGNEIHYEIEAVIKNNQTESDIIQKINTFSQNSIIKSFILQPKDQKITDETQQAINRLIGLFGVQYTFFVKCFSTNYEQAISSDNNVINTELMQSGIEQSALLLCQSYFVSIPRQEFVARYVNIFQTIKTEEQLKYYIHYYNIDKELYYFGSNSVLIKEHLKNSLADKYNNDLMCLHNSQNYDYYVQKVKEINEDQNRKCLQIKSDMQKRDKEIDELKQREKNLEQSNIRLKAILQKNFQNNDRLMSDLKKLQAN</sequence>
<dbReference type="HOGENOM" id="CLU_347983_0_0_1"/>
<evidence type="ECO:0000256" key="1">
    <source>
        <dbReference type="ARBA" id="ARBA00022741"/>
    </source>
</evidence>
<accession>A0C0Z7</accession>